<gene>
    <name evidence="1" type="ORF">M0R45_014916</name>
</gene>
<dbReference type="AlphaFoldDB" id="A0AAW1XMN8"/>
<reference evidence="1 2" key="1">
    <citation type="journal article" date="2023" name="G3 (Bethesda)">
        <title>A chromosome-length genome assembly and annotation of blackberry (Rubus argutus, cv. 'Hillquist').</title>
        <authorList>
            <person name="Bruna T."/>
            <person name="Aryal R."/>
            <person name="Dudchenko O."/>
            <person name="Sargent D.J."/>
            <person name="Mead D."/>
            <person name="Buti M."/>
            <person name="Cavallini A."/>
            <person name="Hytonen T."/>
            <person name="Andres J."/>
            <person name="Pham M."/>
            <person name="Weisz D."/>
            <person name="Mascagni F."/>
            <person name="Usai G."/>
            <person name="Natali L."/>
            <person name="Bassil N."/>
            <person name="Fernandez G.E."/>
            <person name="Lomsadze A."/>
            <person name="Armour M."/>
            <person name="Olukolu B."/>
            <person name="Poorten T."/>
            <person name="Britton C."/>
            <person name="Davik J."/>
            <person name="Ashrafi H."/>
            <person name="Aiden E.L."/>
            <person name="Borodovsky M."/>
            <person name="Worthington M."/>
        </authorList>
    </citation>
    <scope>NUCLEOTIDE SEQUENCE [LARGE SCALE GENOMIC DNA]</scope>
    <source>
        <strain evidence="1">PI 553951</strain>
    </source>
</reference>
<comment type="caution">
    <text evidence="1">The sequence shown here is derived from an EMBL/GenBank/DDBJ whole genome shotgun (WGS) entry which is preliminary data.</text>
</comment>
<evidence type="ECO:0000313" key="1">
    <source>
        <dbReference type="EMBL" id="KAK9938161.1"/>
    </source>
</evidence>
<evidence type="ECO:0000313" key="2">
    <source>
        <dbReference type="Proteomes" id="UP001457282"/>
    </source>
</evidence>
<dbReference type="EMBL" id="JBEDUW010000003">
    <property type="protein sequence ID" value="KAK9938161.1"/>
    <property type="molecule type" value="Genomic_DNA"/>
</dbReference>
<sequence>MSSDEPEYSQGLTPDERENLFWLKLPGWADDMPENTVFHMLEETAIRHRFPLQPYDPDNKERGRKILLHNKSDVAKYRCMACGKEDEHFTFQCPNDPGIYIVF</sequence>
<dbReference type="Proteomes" id="UP001457282">
    <property type="component" value="Unassembled WGS sequence"/>
</dbReference>
<name>A0AAW1XMN8_RUBAR</name>
<proteinExistence type="predicted"/>
<accession>A0AAW1XMN8</accession>
<protein>
    <submittedName>
        <fullName evidence="1">Uncharacterized protein</fullName>
    </submittedName>
</protein>
<keyword evidence="2" id="KW-1185">Reference proteome</keyword>
<organism evidence="1 2">
    <name type="scientific">Rubus argutus</name>
    <name type="common">Southern blackberry</name>
    <dbReference type="NCBI Taxonomy" id="59490"/>
    <lineage>
        <taxon>Eukaryota</taxon>
        <taxon>Viridiplantae</taxon>
        <taxon>Streptophyta</taxon>
        <taxon>Embryophyta</taxon>
        <taxon>Tracheophyta</taxon>
        <taxon>Spermatophyta</taxon>
        <taxon>Magnoliopsida</taxon>
        <taxon>eudicotyledons</taxon>
        <taxon>Gunneridae</taxon>
        <taxon>Pentapetalae</taxon>
        <taxon>rosids</taxon>
        <taxon>fabids</taxon>
        <taxon>Rosales</taxon>
        <taxon>Rosaceae</taxon>
        <taxon>Rosoideae</taxon>
        <taxon>Rosoideae incertae sedis</taxon>
        <taxon>Rubus</taxon>
    </lineage>
</organism>